<evidence type="ECO:0000313" key="5">
    <source>
        <dbReference type="Proteomes" id="UP000183995"/>
    </source>
</evidence>
<reference evidence="4 5" key="1">
    <citation type="submission" date="2016-11" db="EMBL/GenBank/DDBJ databases">
        <authorList>
            <person name="Jaros S."/>
            <person name="Januszkiewicz K."/>
            <person name="Wedrychowicz H."/>
        </authorList>
    </citation>
    <scope>NUCLEOTIDE SEQUENCE [LARGE SCALE GENOMIC DNA]</scope>
    <source>
        <strain evidence="4 5">DSM 10068</strain>
    </source>
</reference>
<evidence type="ECO:0000313" key="4">
    <source>
        <dbReference type="EMBL" id="SHI18844.1"/>
    </source>
</evidence>
<protein>
    <submittedName>
        <fullName evidence="4">Substrate-binding protein domain-containing protein</fullName>
    </submittedName>
</protein>
<comment type="subcellular location">
    <subcellularLocation>
        <location evidence="1">Cell envelope</location>
    </subcellularLocation>
</comment>
<dbReference type="InterPro" id="IPR025997">
    <property type="entry name" value="SBP_2_dom"/>
</dbReference>
<dbReference type="Gene3D" id="3.40.50.2300">
    <property type="match status" value="2"/>
</dbReference>
<feature type="domain" description="Periplasmic binding protein" evidence="3">
    <location>
        <begin position="42"/>
        <end position="296"/>
    </location>
</feature>
<dbReference type="InterPro" id="IPR028082">
    <property type="entry name" value="Peripla_BP_I"/>
</dbReference>
<keyword evidence="2" id="KW-0732">Signal</keyword>
<dbReference type="CDD" id="cd01536">
    <property type="entry name" value="PBP1_ABC_sugar_binding-like"/>
    <property type="match status" value="1"/>
</dbReference>
<evidence type="ECO:0000256" key="2">
    <source>
        <dbReference type="SAM" id="SignalP"/>
    </source>
</evidence>
<dbReference type="PROSITE" id="PS51257">
    <property type="entry name" value="PROKAR_LIPOPROTEIN"/>
    <property type="match status" value="1"/>
</dbReference>
<feature type="chain" id="PRO_5009915390" evidence="2">
    <location>
        <begin position="21"/>
        <end position="323"/>
    </location>
</feature>
<evidence type="ECO:0000259" key="3">
    <source>
        <dbReference type="Pfam" id="PF13407"/>
    </source>
</evidence>
<dbReference type="GO" id="GO:0030246">
    <property type="term" value="F:carbohydrate binding"/>
    <property type="evidence" value="ECO:0007669"/>
    <property type="project" value="TreeGrafter"/>
</dbReference>
<dbReference type="OrthoDB" id="9769193at2"/>
<dbReference type="STRING" id="1123282.SAMN02745823_03173"/>
<dbReference type="PANTHER" id="PTHR30036">
    <property type="entry name" value="D-XYLOSE-BINDING PERIPLASMIC PROTEIN"/>
    <property type="match status" value="1"/>
</dbReference>
<dbReference type="GO" id="GO:0030288">
    <property type="term" value="C:outer membrane-bounded periplasmic space"/>
    <property type="evidence" value="ECO:0007669"/>
    <property type="project" value="TreeGrafter"/>
</dbReference>
<gene>
    <name evidence="4" type="ORF">SAMN02745823_03173</name>
</gene>
<dbReference type="EMBL" id="FQXV01000013">
    <property type="protein sequence ID" value="SHI18844.1"/>
    <property type="molecule type" value="Genomic_DNA"/>
</dbReference>
<dbReference type="SUPFAM" id="SSF53822">
    <property type="entry name" value="Periplasmic binding protein-like I"/>
    <property type="match status" value="1"/>
</dbReference>
<evidence type="ECO:0000256" key="1">
    <source>
        <dbReference type="ARBA" id="ARBA00004196"/>
    </source>
</evidence>
<dbReference type="Pfam" id="PF13407">
    <property type="entry name" value="Peripla_BP_4"/>
    <property type="match status" value="1"/>
</dbReference>
<keyword evidence="5" id="KW-1185">Reference proteome</keyword>
<name>A0A1M5Z3Z3_9FIRM</name>
<organism evidence="4 5">
    <name type="scientific">Sporobacter termitidis DSM 10068</name>
    <dbReference type="NCBI Taxonomy" id="1123282"/>
    <lineage>
        <taxon>Bacteria</taxon>
        <taxon>Bacillati</taxon>
        <taxon>Bacillota</taxon>
        <taxon>Clostridia</taxon>
        <taxon>Eubacteriales</taxon>
        <taxon>Oscillospiraceae</taxon>
        <taxon>Sporobacter</taxon>
    </lineage>
</organism>
<dbReference type="AlphaFoldDB" id="A0A1M5Z3Z3"/>
<sequence length="323" mass="34095">MKRVFAVICCALLIMTIAGCASKGTDPAPNGTGTASTGAIKIGFAMPVSDEINMNMRGSYETYAETLEGVELIFTSAEGDAEQQITDVENLISQNCDVIIIRPVDGQSIGVACDAVVNANIPLIIDEFIVDAMNYNVRTAIDQADHGRVLGSYLQGLLDKGAIKAVKIGYIAGDSDSLMMSRRAGISDTCASAVFVADGVANNWSATEAQAIVENWISSGLINDMNVIACMDDALANAAITALGDNYPDIIVLGAGGTNVLAQQNIVSGKMKASTYQDNVIAAKNMLDVCFDLANGVEVKYDDPENRLLNLRSISLMTADTNE</sequence>
<dbReference type="Proteomes" id="UP000183995">
    <property type="component" value="Unassembled WGS sequence"/>
</dbReference>
<accession>A0A1M5Z3Z3</accession>
<feature type="signal peptide" evidence="2">
    <location>
        <begin position="1"/>
        <end position="20"/>
    </location>
</feature>
<dbReference type="RefSeq" id="WP_073081027.1">
    <property type="nucleotide sequence ID" value="NZ_FQXV01000013.1"/>
</dbReference>
<dbReference type="InterPro" id="IPR050555">
    <property type="entry name" value="Bact_Solute-Bind_Prot2"/>
</dbReference>
<proteinExistence type="predicted"/>